<comment type="caution">
    <text evidence="1">The sequence shown here is derived from an EMBL/GenBank/DDBJ whole genome shotgun (WGS) entry which is preliminary data.</text>
</comment>
<dbReference type="RefSeq" id="WP_117835763.1">
    <property type="nucleotide sequence ID" value="NZ_QRXJ01000016.1"/>
</dbReference>
<sequence>MRSYMVKFPIGIEVDIFDLPEDFEEQIKESFKGYTEETAKEYRYCDKLGYIDCCIKHLNGEKYSDDIVNQMVEGRILYEWRENREIIDEDDIYCFEFMEDCYDRGKEDARLYAHFGSDDHHIYDQIQKVLVKVITIVMNYED</sequence>
<name>A0A412QC27_9FIRM</name>
<dbReference type="AlphaFoldDB" id="A0A412QC27"/>
<gene>
    <name evidence="1" type="ORF">DWX03_11990</name>
</gene>
<proteinExistence type="predicted"/>
<evidence type="ECO:0000313" key="2">
    <source>
        <dbReference type="Proteomes" id="UP000283360"/>
    </source>
</evidence>
<keyword evidence="2" id="KW-1185">Reference proteome</keyword>
<reference evidence="1 2" key="1">
    <citation type="submission" date="2018-08" db="EMBL/GenBank/DDBJ databases">
        <title>A genome reference for cultivated species of the human gut microbiota.</title>
        <authorList>
            <person name="Zou Y."/>
            <person name="Xue W."/>
            <person name="Luo G."/>
        </authorList>
    </citation>
    <scope>NUCLEOTIDE SEQUENCE [LARGE SCALE GENOMIC DNA]</scope>
    <source>
        <strain evidence="1 2">AF18-12LB</strain>
    </source>
</reference>
<organism evidence="1 2">
    <name type="scientific">Coprococcus comes</name>
    <dbReference type="NCBI Taxonomy" id="410072"/>
    <lineage>
        <taxon>Bacteria</taxon>
        <taxon>Bacillati</taxon>
        <taxon>Bacillota</taxon>
        <taxon>Clostridia</taxon>
        <taxon>Lachnospirales</taxon>
        <taxon>Lachnospiraceae</taxon>
        <taxon>Coprococcus</taxon>
    </lineage>
</organism>
<evidence type="ECO:0000313" key="1">
    <source>
        <dbReference type="EMBL" id="RGT88472.1"/>
    </source>
</evidence>
<dbReference type="EMBL" id="QRXJ01000016">
    <property type="protein sequence ID" value="RGT88472.1"/>
    <property type="molecule type" value="Genomic_DNA"/>
</dbReference>
<dbReference type="Proteomes" id="UP000283360">
    <property type="component" value="Unassembled WGS sequence"/>
</dbReference>
<accession>A0A412QC27</accession>
<protein>
    <submittedName>
        <fullName evidence="1">Uncharacterized protein</fullName>
    </submittedName>
</protein>